<feature type="region of interest" description="Disordered" evidence="1">
    <location>
        <begin position="231"/>
        <end position="261"/>
    </location>
</feature>
<evidence type="ECO:0000313" key="2">
    <source>
        <dbReference type="EMBL" id="MCH95612.1"/>
    </source>
</evidence>
<organism evidence="2 3">
    <name type="scientific">Trifolium medium</name>
    <dbReference type="NCBI Taxonomy" id="97028"/>
    <lineage>
        <taxon>Eukaryota</taxon>
        <taxon>Viridiplantae</taxon>
        <taxon>Streptophyta</taxon>
        <taxon>Embryophyta</taxon>
        <taxon>Tracheophyta</taxon>
        <taxon>Spermatophyta</taxon>
        <taxon>Magnoliopsida</taxon>
        <taxon>eudicotyledons</taxon>
        <taxon>Gunneridae</taxon>
        <taxon>Pentapetalae</taxon>
        <taxon>rosids</taxon>
        <taxon>fabids</taxon>
        <taxon>Fabales</taxon>
        <taxon>Fabaceae</taxon>
        <taxon>Papilionoideae</taxon>
        <taxon>50 kb inversion clade</taxon>
        <taxon>NPAAA clade</taxon>
        <taxon>Hologalegina</taxon>
        <taxon>IRL clade</taxon>
        <taxon>Trifolieae</taxon>
        <taxon>Trifolium</taxon>
    </lineage>
</organism>
<name>A0A392N7P5_9FABA</name>
<protein>
    <submittedName>
        <fullName evidence="2">Uncharacterized protein</fullName>
    </submittedName>
</protein>
<dbReference type="Proteomes" id="UP000265520">
    <property type="component" value="Unassembled WGS sequence"/>
</dbReference>
<keyword evidence="3" id="KW-1185">Reference proteome</keyword>
<feature type="compositionally biased region" description="Polar residues" evidence="1">
    <location>
        <begin position="37"/>
        <end position="47"/>
    </location>
</feature>
<feature type="non-terminal residue" evidence="2">
    <location>
        <position position="1"/>
    </location>
</feature>
<sequence>KTTFEISIGIKDNSKRREQANETWAEKKRTDVIDLEGSTSKGKNQDQLTEDSEKQADIDLDPDDNVQRENSITDTEAAKKDAPVVNKDLEAGLVVEVENMVETTDAHVTEAVKNNEKTVITSDADEINKTSDIVNNEDDDASSHASEFVDATEIIDQDDSLSDNEIPTPERVQKDMQFLHESWANLAEKEDEENRVITAQIQQETNVRMDAAHVTDTSSSQLDEQGFQMVVRGKKKTQKHQSQGSRLYATRSKVGSSKNSQ</sequence>
<gene>
    <name evidence="2" type="ORF">A2U01_0016592</name>
</gene>
<feature type="compositionally biased region" description="Basic and acidic residues" evidence="1">
    <location>
        <begin position="12"/>
        <end position="32"/>
    </location>
</feature>
<evidence type="ECO:0000256" key="1">
    <source>
        <dbReference type="SAM" id="MobiDB-lite"/>
    </source>
</evidence>
<accession>A0A392N7P5</accession>
<proteinExistence type="predicted"/>
<dbReference type="AlphaFoldDB" id="A0A392N7P5"/>
<dbReference type="EMBL" id="LXQA010030246">
    <property type="protein sequence ID" value="MCH95612.1"/>
    <property type="molecule type" value="Genomic_DNA"/>
</dbReference>
<feature type="region of interest" description="Disordered" evidence="1">
    <location>
        <begin position="1"/>
        <end position="83"/>
    </location>
</feature>
<evidence type="ECO:0000313" key="3">
    <source>
        <dbReference type="Proteomes" id="UP000265520"/>
    </source>
</evidence>
<comment type="caution">
    <text evidence="2">The sequence shown here is derived from an EMBL/GenBank/DDBJ whole genome shotgun (WGS) entry which is preliminary data.</text>
</comment>
<reference evidence="2 3" key="1">
    <citation type="journal article" date="2018" name="Front. Plant Sci.">
        <title>Red Clover (Trifolium pratense) and Zigzag Clover (T. medium) - A Picture of Genomic Similarities and Differences.</title>
        <authorList>
            <person name="Dluhosova J."/>
            <person name="Istvanek J."/>
            <person name="Nedelnik J."/>
            <person name="Repkova J."/>
        </authorList>
    </citation>
    <scope>NUCLEOTIDE SEQUENCE [LARGE SCALE GENOMIC DNA]</scope>
    <source>
        <strain evidence="3">cv. 10/8</strain>
        <tissue evidence="2">Leaf</tissue>
    </source>
</reference>